<evidence type="ECO:0000256" key="5">
    <source>
        <dbReference type="ARBA" id="ARBA00022729"/>
    </source>
</evidence>
<keyword evidence="4 10" id="KW-0812">Transmembrane</keyword>
<evidence type="ECO:0000259" key="13">
    <source>
        <dbReference type="Pfam" id="PF00593"/>
    </source>
</evidence>
<keyword evidence="7 11" id="KW-0798">TonB box</keyword>
<dbReference type="PANTHER" id="PTHR30069">
    <property type="entry name" value="TONB-DEPENDENT OUTER MEMBRANE RECEPTOR"/>
    <property type="match status" value="1"/>
</dbReference>
<feature type="domain" description="TonB-dependent receptor-like beta-barrel" evidence="13">
    <location>
        <begin position="184"/>
        <end position="573"/>
    </location>
</feature>
<dbReference type="RefSeq" id="WP_306102349.1">
    <property type="nucleotide sequence ID" value="NZ_CP162601.1"/>
</dbReference>
<keyword evidence="6" id="KW-0406">Ion transport</keyword>
<dbReference type="InterPro" id="IPR000531">
    <property type="entry name" value="Beta-barrel_TonB"/>
</dbReference>
<feature type="chain" id="PRO_5044337523" evidence="12">
    <location>
        <begin position="22"/>
        <end position="599"/>
    </location>
</feature>
<feature type="domain" description="TonB-dependent receptor plug" evidence="14">
    <location>
        <begin position="39"/>
        <end position="145"/>
    </location>
</feature>
<comment type="similarity">
    <text evidence="10 11">Belongs to the TonB-dependent receptor family.</text>
</comment>
<dbReference type="GO" id="GO:0006811">
    <property type="term" value="P:monoatomic ion transport"/>
    <property type="evidence" value="ECO:0007669"/>
    <property type="project" value="UniProtKB-KW"/>
</dbReference>
<dbReference type="GO" id="GO:0009279">
    <property type="term" value="C:cell outer membrane"/>
    <property type="evidence" value="ECO:0007669"/>
    <property type="project" value="UniProtKB-SubCell"/>
</dbReference>
<keyword evidence="8 10" id="KW-0472">Membrane</keyword>
<evidence type="ECO:0000256" key="11">
    <source>
        <dbReference type="RuleBase" id="RU003357"/>
    </source>
</evidence>
<dbReference type="CDD" id="cd01347">
    <property type="entry name" value="ligand_gated_channel"/>
    <property type="match status" value="1"/>
</dbReference>
<evidence type="ECO:0000256" key="9">
    <source>
        <dbReference type="ARBA" id="ARBA00023237"/>
    </source>
</evidence>
<reference evidence="15" key="1">
    <citation type="submission" date="2024-07" db="EMBL/GenBank/DDBJ databases">
        <title>Genome Analysis of a Potential Novel Vibrio Species Secreting pH- and Thermo-stable Alginate Lyase and its Application in Producing Alginate Oligosaccharides.</title>
        <authorList>
            <person name="Huang H."/>
            <person name="Bao K."/>
        </authorList>
    </citation>
    <scope>NUCLEOTIDE SEQUENCE</scope>
    <source>
        <strain evidence="15">HB236076</strain>
    </source>
</reference>
<dbReference type="GO" id="GO:0015889">
    <property type="term" value="P:cobalamin transport"/>
    <property type="evidence" value="ECO:0007669"/>
    <property type="project" value="TreeGrafter"/>
</dbReference>
<dbReference type="KEGG" id="vih:AB0763_12540"/>
<dbReference type="PANTHER" id="PTHR30069:SF53">
    <property type="entry name" value="COLICIN I RECEPTOR-RELATED"/>
    <property type="match status" value="1"/>
</dbReference>
<accession>A0AB39HF44</accession>
<keyword evidence="2 10" id="KW-0813">Transport</keyword>
<dbReference type="InterPro" id="IPR039426">
    <property type="entry name" value="TonB-dep_rcpt-like"/>
</dbReference>
<keyword evidence="9 10" id="KW-0998">Cell outer membrane</keyword>
<dbReference type="EMBL" id="CP162601">
    <property type="protein sequence ID" value="XDK24963.1"/>
    <property type="molecule type" value="Genomic_DNA"/>
</dbReference>
<organism evidence="15">
    <name type="scientific">Vibrio sp. HB236076</name>
    <dbReference type="NCBI Taxonomy" id="3232307"/>
    <lineage>
        <taxon>Bacteria</taxon>
        <taxon>Pseudomonadati</taxon>
        <taxon>Pseudomonadota</taxon>
        <taxon>Gammaproteobacteria</taxon>
        <taxon>Vibrionales</taxon>
        <taxon>Vibrionaceae</taxon>
        <taxon>Vibrio</taxon>
    </lineage>
</organism>
<dbReference type="AlphaFoldDB" id="A0AB39HF44"/>
<comment type="subcellular location">
    <subcellularLocation>
        <location evidence="1 10">Cell outer membrane</location>
        <topology evidence="1 10">Multi-pass membrane protein</topology>
    </subcellularLocation>
</comment>
<dbReference type="Gene3D" id="2.170.130.10">
    <property type="entry name" value="TonB-dependent receptor, plug domain"/>
    <property type="match status" value="1"/>
</dbReference>
<dbReference type="Pfam" id="PF00593">
    <property type="entry name" value="TonB_dep_Rec_b-barrel"/>
    <property type="match status" value="1"/>
</dbReference>
<evidence type="ECO:0000256" key="10">
    <source>
        <dbReference type="PROSITE-ProRule" id="PRU01360"/>
    </source>
</evidence>
<name>A0AB39HF44_9VIBR</name>
<dbReference type="InterPro" id="IPR037066">
    <property type="entry name" value="Plug_dom_sf"/>
</dbReference>
<evidence type="ECO:0000256" key="4">
    <source>
        <dbReference type="ARBA" id="ARBA00022692"/>
    </source>
</evidence>
<evidence type="ECO:0000256" key="6">
    <source>
        <dbReference type="ARBA" id="ARBA00023065"/>
    </source>
</evidence>
<dbReference type="PROSITE" id="PS52016">
    <property type="entry name" value="TONB_DEPENDENT_REC_3"/>
    <property type="match status" value="1"/>
</dbReference>
<evidence type="ECO:0000256" key="7">
    <source>
        <dbReference type="ARBA" id="ARBA00023077"/>
    </source>
</evidence>
<keyword evidence="5 12" id="KW-0732">Signal</keyword>
<keyword evidence="3 10" id="KW-1134">Transmembrane beta strand</keyword>
<evidence type="ECO:0000256" key="8">
    <source>
        <dbReference type="ARBA" id="ARBA00023136"/>
    </source>
</evidence>
<evidence type="ECO:0000256" key="12">
    <source>
        <dbReference type="SAM" id="SignalP"/>
    </source>
</evidence>
<dbReference type="InterPro" id="IPR012910">
    <property type="entry name" value="Plug_dom"/>
</dbReference>
<feature type="signal peptide" evidence="12">
    <location>
        <begin position="1"/>
        <end position="21"/>
    </location>
</feature>
<evidence type="ECO:0000256" key="3">
    <source>
        <dbReference type="ARBA" id="ARBA00022452"/>
    </source>
</evidence>
<dbReference type="InterPro" id="IPR036942">
    <property type="entry name" value="Beta-barrel_TonB_sf"/>
</dbReference>
<evidence type="ECO:0000256" key="1">
    <source>
        <dbReference type="ARBA" id="ARBA00004571"/>
    </source>
</evidence>
<sequence>MKKTALALAMASLFPSINALADDDQDNVIVTATRFESKLNESLAPVEVITHKQIEDLQAQSLSEVLRRLPGIQVSNQGGSGQNISLFVRGRATKNVLVLINGVRIGSATTGAANLAAIPLHGVSRIEVLRGPRAAVYGSDAVSGVVNIITEQGKNGETNVTAGLGSYNHKRLSGSVALASDEQWLNMAATYQSEDGYNVVPDSTTDTDSDDDGYISKYFLTDFGKKLNDNWLLKVNGYYQKQYTEYDGFGFADKSDSDLYNLAVITQYQYERWQSHFSLSTNQDKLDSYGNNNSSLFQTNRYTAAWENQYQISEPLAFVGGIEWYRDDVKSSTEYVQEHRDNGSVYIGSYLNPGDFSLDSNFRFDHNSAYGSFGTYQFAAGYFITNDIRLIASYGTSFKAPTYNDLYYPLSFGYQGNPDLDPEKNKTAEIAIEGQFDLATVRLSTYRNDVEDMIATLSDFSTVENVDEAVIKGVELSSSFDTGPLSHQVSYDYLDTENKSTGEELARRARHSAKWNTAYNIKQWHFDVSYLYQGTRQDSEYNDVVLSPYSLVDFAMSYSFNNGVKLGGKVGNVFDEDYETASGYATPERNYYGSISYTF</sequence>
<evidence type="ECO:0000256" key="2">
    <source>
        <dbReference type="ARBA" id="ARBA00022448"/>
    </source>
</evidence>
<dbReference type="Gene3D" id="2.40.170.20">
    <property type="entry name" value="TonB-dependent receptor, beta-barrel domain"/>
    <property type="match status" value="1"/>
</dbReference>
<keyword evidence="15" id="KW-0675">Receptor</keyword>
<dbReference type="Pfam" id="PF07715">
    <property type="entry name" value="Plug"/>
    <property type="match status" value="1"/>
</dbReference>
<proteinExistence type="inferred from homology"/>
<protein>
    <submittedName>
        <fullName evidence="15">TonB-dependent receptor</fullName>
    </submittedName>
</protein>
<evidence type="ECO:0000259" key="14">
    <source>
        <dbReference type="Pfam" id="PF07715"/>
    </source>
</evidence>
<dbReference type="SUPFAM" id="SSF56935">
    <property type="entry name" value="Porins"/>
    <property type="match status" value="1"/>
</dbReference>
<evidence type="ECO:0000313" key="15">
    <source>
        <dbReference type="EMBL" id="XDK24963.1"/>
    </source>
</evidence>
<gene>
    <name evidence="15" type="ORF">AB0763_12540</name>
</gene>